<keyword evidence="4" id="KW-1185">Reference proteome</keyword>
<evidence type="ECO:0000313" key="2">
    <source>
        <dbReference type="EMBL" id="EFH59989.1"/>
    </source>
</evidence>
<gene>
    <name evidence="3" type="ORF">ARALYDRAFT_888874</name>
    <name evidence="2" type="ORF">ARALYDRAFT_899404</name>
</gene>
<keyword evidence="1" id="KW-0472">Membrane</keyword>
<evidence type="ECO:0000313" key="3">
    <source>
        <dbReference type="EMBL" id="EFH66337.1"/>
    </source>
</evidence>
<name>D7KCK4_ARALL</name>
<dbReference type="HOGENOM" id="CLU_2472137_0_0_1"/>
<reference evidence="4" key="3">
    <citation type="journal article" date="2011" name="Nat. Genet.">
        <title>The Arabidopsis lyrata genome sequence and the basis of rapid genome size change.</title>
        <authorList>
            <person name="Hu T.T."/>
            <person name="Pattyn P."/>
            <person name="Bakker E.G."/>
            <person name="Cao J."/>
            <person name="Cheng J.-F."/>
            <person name="Clark R.M."/>
            <person name="Fahlgren N."/>
            <person name="Fawcett J.A."/>
            <person name="Grimwood J."/>
            <person name="Gundlach H."/>
            <person name="Haberer G."/>
            <person name="Hollister J.D."/>
            <person name="Ossowski S."/>
            <person name="Ottilar R.P."/>
            <person name="Salamov A.A."/>
            <person name="Schneeberger K."/>
            <person name="Spannagl M."/>
            <person name="Wang X."/>
            <person name="Yang L."/>
            <person name="Nasrallah M.E."/>
            <person name="Bergelson J."/>
            <person name="Carrington J.C."/>
            <person name="Gaut B.S."/>
            <person name="Schmutz J."/>
            <person name="Mayer K.F.X."/>
            <person name="Van de Peer Y."/>
            <person name="Grigoriev I.V."/>
            <person name="Nordborg M."/>
            <person name="Weigel D."/>
            <person name="Guo Y.-L."/>
        </authorList>
    </citation>
    <scope>NUCLEOTIDE SEQUENCE [LARGE SCALE GENOMIC DNA]</scope>
    <source>
        <strain evidence="4">cv. MN47</strain>
    </source>
</reference>
<feature type="transmembrane region" description="Helical" evidence="1">
    <location>
        <begin position="49"/>
        <end position="70"/>
    </location>
</feature>
<keyword evidence="1" id="KW-0812">Transmembrane</keyword>
<evidence type="ECO:0000256" key="1">
    <source>
        <dbReference type="SAM" id="Phobius"/>
    </source>
</evidence>
<organism evidence="4">
    <name type="scientific">Arabidopsis lyrata subsp. lyrata</name>
    <name type="common">Lyre-leaved rock-cress</name>
    <dbReference type="NCBI Taxonomy" id="81972"/>
    <lineage>
        <taxon>Eukaryota</taxon>
        <taxon>Viridiplantae</taxon>
        <taxon>Streptophyta</taxon>
        <taxon>Embryophyta</taxon>
        <taxon>Tracheophyta</taxon>
        <taxon>Spermatophyta</taxon>
        <taxon>Magnoliopsida</taxon>
        <taxon>eudicotyledons</taxon>
        <taxon>Gunneridae</taxon>
        <taxon>Pentapetalae</taxon>
        <taxon>rosids</taxon>
        <taxon>malvids</taxon>
        <taxon>Brassicales</taxon>
        <taxon>Brassicaceae</taxon>
        <taxon>Camelineae</taxon>
        <taxon>Arabidopsis</taxon>
    </lineage>
</organism>
<dbReference type="Proteomes" id="UP000008694">
    <property type="component" value="Unassembled WGS sequence"/>
</dbReference>
<accession>D7KCK4</accession>
<dbReference type="AlphaFoldDB" id="D7KCK4"/>
<reference evidence="3" key="2">
    <citation type="submission" date="2010-06" db="EMBL/GenBank/DDBJ databases">
        <title>The basis of rapid genome size change in Arabidopsis.</title>
        <authorList>
            <consortium name="US DOE Joint Genome Institute (JGI-PGF)"/>
            <person name="Bakker E."/>
            <person name="Bergelson J."/>
            <person name="Cheng J.Fang."/>
            <person name="Clark R.M."/>
            <person name="Fawcett J."/>
            <person name="Gaut B."/>
            <person name="Grigoriev I."/>
            <person name="Gundlach H."/>
            <person name="Guo Y."/>
            <person name="Haberer G."/>
            <person name="Hollister J."/>
            <person name="Hu T.T."/>
            <person name="Mayer K.F.X."/>
            <person name="Nasrallah J."/>
            <person name="Nordborg M."/>
            <person name="Otillar R."/>
            <person name="Pattyn P."/>
            <person name="Schmutz J."/>
            <person name="Spannagl M."/>
            <person name="van de Peer Y."/>
            <person name="Wang X."/>
            <person name="Weigel D."/>
            <person name="Yang L."/>
        </authorList>
    </citation>
    <scope>NUCLEOTIDE SEQUENCE</scope>
</reference>
<reference evidence="3" key="1">
    <citation type="submission" date="2009-11" db="EMBL/GenBank/DDBJ databases">
        <authorList>
            <consortium name="US DOE Joint Genome Institute (JGI-PGF)"/>
            <person name="Ottilar R."/>
            <person name="Schmutz J."/>
            <person name="Salamov A."/>
            <person name="Cheng J.F."/>
            <person name="Lucas S."/>
            <person name="Pitluck S."/>
            <person name="Gundlach H."/>
            <person name="Guo Y."/>
            <person name="Haberer G."/>
            <person name="Nasrallah J."/>
            <person name="Mayer K.F.X."/>
            <person name="van de Peer Y."/>
            <person name="Weigel D."/>
            <person name="Grigoriev I.V."/>
        </authorList>
    </citation>
    <scope>NUCLEOTIDE SEQUENCE</scope>
</reference>
<dbReference type="Gramene" id="scaffold_303374.1">
    <property type="protein sequence ID" value="scaffold_303374.1"/>
    <property type="gene ID" value="scaffold_303374.1"/>
</dbReference>
<dbReference type="EMBL" id="GL348715">
    <property type="protein sequence ID" value="EFH59989.1"/>
    <property type="molecule type" value="Genomic_DNA"/>
</dbReference>
<protein>
    <submittedName>
        <fullName evidence="3">Predicted protein</fullName>
    </submittedName>
</protein>
<proteinExistence type="predicted"/>
<keyword evidence="1" id="KW-1133">Transmembrane helix</keyword>
<sequence length="88" mass="9849">MQETIKNVRWDSSIRTRTTVAVARECSDAQSKPAKRKLPILTVSSSPEIMTLLLIAYLVASLIDAVCLAWEALRKFNPLYFLDTSGYA</sequence>
<evidence type="ECO:0000313" key="4">
    <source>
        <dbReference type="Proteomes" id="UP000008694"/>
    </source>
</evidence>
<dbReference type="EMBL" id="GL348713">
    <property type="protein sequence ID" value="EFH66337.1"/>
    <property type="molecule type" value="Genomic_DNA"/>
</dbReference>
<dbReference type="Gramene" id="scaffold_101668.1">
    <property type="protein sequence ID" value="scaffold_101668.1"/>
    <property type="gene ID" value="scaffold_101668.1"/>
</dbReference>